<dbReference type="InterPro" id="IPR028979">
    <property type="entry name" value="Ser_kin/Pase_Hpr-like_N_sf"/>
</dbReference>
<sequence length="354" mass="37530">MTDSLLVTGTEDSIGKTGIALALARLARDSGEGATVGYMKPKGTRLESNVGKTLDADPMLARELLDLDEEMHELEPVVYSPTFVQQAVRGRENAEDVADRVKEAYDAIAADRDLVVLEGGGGPETGSVISLTDRDVADLVDARVLVVASYEEPWDVDAALAYAESFGDRLAGVVFNGVPDQAYDELETDVLPFLEGRGVPVHGVVPRVQDLAGVTVGDLAEELGATTLTDVPTDAYVERFSVGAMSGDEALRQFRRTKDAAVITGGDRSEIHTAALEAPGVKCLILTGGHRPPGAVLGKATEKGVPVLSVQSDTLTTVERADAVVRSGRARDERTVDRVQELVTAHVDVDAILN</sequence>
<protein>
    <submittedName>
        <fullName evidence="3">Phosphotransacetylase family protein</fullName>
    </submittedName>
</protein>
<dbReference type="InterPro" id="IPR010766">
    <property type="entry name" value="DRTGG"/>
</dbReference>
<organism evidence="3 4">
    <name type="scientific">Halorubellus litoreus</name>
    <dbReference type="NCBI Taxonomy" id="755308"/>
    <lineage>
        <taxon>Archaea</taxon>
        <taxon>Methanobacteriati</taxon>
        <taxon>Methanobacteriota</taxon>
        <taxon>Stenosarchaea group</taxon>
        <taxon>Halobacteria</taxon>
        <taxon>Halobacteriales</taxon>
        <taxon>Halorubellaceae</taxon>
        <taxon>Halorubellus</taxon>
    </lineage>
</organism>
<evidence type="ECO:0000313" key="4">
    <source>
        <dbReference type="Proteomes" id="UP001596395"/>
    </source>
</evidence>
<evidence type="ECO:0000256" key="1">
    <source>
        <dbReference type="ARBA" id="ARBA00022962"/>
    </source>
</evidence>
<keyword evidence="1" id="KW-0315">Glutamine amidotransferase</keyword>
<proteinExistence type="predicted"/>
<keyword evidence="4" id="KW-1185">Reference proteome</keyword>
<accession>A0ABD5VKQ9</accession>
<dbReference type="RefSeq" id="WP_336350419.1">
    <property type="nucleotide sequence ID" value="NZ_JAZAQL010000002.1"/>
</dbReference>
<dbReference type="SUPFAM" id="SSF52540">
    <property type="entry name" value="P-loop containing nucleoside triphosphate hydrolases"/>
    <property type="match status" value="1"/>
</dbReference>
<dbReference type="PANTHER" id="PTHR21343">
    <property type="entry name" value="DETHIOBIOTIN SYNTHETASE"/>
    <property type="match status" value="1"/>
</dbReference>
<dbReference type="Gene3D" id="3.40.50.300">
    <property type="entry name" value="P-loop containing nucleotide triphosphate hydrolases"/>
    <property type="match status" value="1"/>
</dbReference>
<dbReference type="CDD" id="cd03109">
    <property type="entry name" value="DTBS"/>
    <property type="match status" value="1"/>
</dbReference>
<dbReference type="Pfam" id="PF07085">
    <property type="entry name" value="DRTGG"/>
    <property type="match status" value="1"/>
</dbReference>
<dbReference type="PANTHER" id="PTHR21343:SF8">
    <property type="entry name" value="DRTGG DOMAIN-CONTAINING PROTEIN"/>
    <property type="match status" value="1"/>
</dbReference>
<dbReference type="Proteomes" id="UP001596395">
    <property type="component" value="Unassembled WGS sequence"/>
</dbReference>
<dbReference type="Gene3D" id="3.40.1390.20">
    <property type="entry name" value="HprK N-terminal domain-like"/>
    <property type="match status" value="1"/>
</dbReference>
<comment type="caution">
    <text evidence="3">The sequence shown here is derived from an EMBL/GenBank/DDBJ whole genome shotgun (WGS) entry which is preliminary data.</text>
</comment>
<reference evidence="3 4" key="1">
    <citation type="journal article" date="2019" name="Int. J. Syst. Evol. Microbiol.">
        <title>The Global Catalogue of Microorganisms (GCM) 10K type strain sequencing project: providing services to taxonomists for standard genome sequencing and annotation.</title>
        <authorList>
            <consortium name="The Broad Institute Genomics Platform"/>
            <consortium name="The Broad Institute Genome Sequencing Center for Infectious Disease"/>
            <person name="Wu L."/>
            <person name="Ma J."/>
        </authorList>
    </citation>
    <scope>NUCLEOTIDE SEQUENCE [LARGE SCALE GENOMIC DNA]</scope>
    <source>
        <strain evidence="3 4">GX26</strain>
    </source>
</reference>
<feature type="domain" description="DRTGG" evidence="2">
    <location>
        <begin position="218"/>
        <end position="322"/>
    </location>
</feature>
<gene>
    <name evidence="3" type="ORF">ACFQGB_11360</name>
</gene>
<name>A0ABD5VKQ9_9EURY</name>
<dbReference type="InterPro" id="IPR027417">
    <property type="entry name" value="P-loop_NTPase"/>
</dbReference>
<dbReference type="SUPFAM" id="SSF75138">
    <property type="entry name" value="HprK N-terminal domain-like"/>
    <property type="match status" value="1"/>
</dbReference>
<evidence type="ECO:0000259" key="2">
    <source>
        <dbReference type="Pfam" id="PF07085"/>
    </source>
</evidence>
<dbReference type="AlphaFoldDB" id="A0ABD5VKQ9"/>
<dbReference type="Pfam" id="PF13500">
    <property type="entry name" value="AAA_26"/>
    <property type="match status" value="1"/>
</dbReference>
<evidence type="ECO:0000313" key="3">
    <source>
        <dbReference type="EMBL" id="MFC6953461.1"/>
    </source>
</evidence>
<dbReference type="EMBL" id="JBHSXN010000002">
    <property type="protein sequence ID" value="MFC6953461.1"/>
    <property type="molecule type" value="Genomic_DNA"/>
</dbReference>